<proteinExistence type="inferred from homology"/>
<name>A0AAF0JB87_9BASI</name>
<keyword evidence="8" id="KW-0493">Microtubule</keyword>
<organism evidence="14 15">
    <name type="scientific">Malassezia japonica</name>
    <dbReference type="NCBI Taxonomy" id="223818"/>
    <lineage>
        <taxon>Eukaryota</taxon>
        <taxon>Fungi</taxon>
        <taxon>Dikarya</taxon>
        <taxon>Basidiomycota</taxon>
        <taxon>Ustilaginomycotina</taxon>
        <taxon>Malasseziomycetes</taxon>
        <taxon>Malasseziales</taxon>
        <taxon>Malasseziaceae</taxon>
        <taxon>Malassezia</taxon>
    </lineage>
</organism>
<feature type="compositionally biased region" description="Basic and acidic residues" evidence="12">
    <location>
        <begin position="500"/>
        <end position="509"/>
    </location>
</feature>
<evidence type="ECO:0000313" key="14">
    <source>
        <dbReference type="EMBL" id="WFD40647.1"/>
    </source>
</evidence>
<dbReference type="InterPro" id="IPR011989">
    <property type="entry name" value="ARM-like"/>
</dbReference>
<feature type="compositionally biased region" description="Basic and acidic residues" evidence="12">
    <location>
        <begin position="633"/>
        <end position="666"/>
    </location>
</feature>
<dbReference type="SMART" id="SM01349">
    <property type="entry name" value="TOG"/>
    <property type="match status" value="1"/>
</dbReference>
<dbReference type="InterPro" id="IPR034085">
    <property type="entry name" value="TOG"/>
</dbReference>
<dbReference type="Gene3D" id="3.90.1750.10">
    <property type="entry name" value="Hect, E3 ligase catalytic domains"/>
    <property type="match status" value="1"/>
</dbReference>
<evidence type="ECO:0000256" key="10">
    <source>
        <dbReference type="ARBA" id="ARBA00022786"/>
    </source>
</evidence>
<dbReference type="EC" id="2.3.2.26" evidence="5"/>
<dbReference type="GO" id="GO:0005819">
    <property type="term" value="C:spindle"/>
    <property type="evidence" value="ECO:0007669"/>
    <property type="project" value="UniProtKB-SubCell"/>
</dbReference>
<keyword evidence="7 14" id="KW-0808">Transferase</keyword>
<dbReference type="PROSITE" id="PS50237">
    <property type="entry name" value="HECT"/>
    <property type="match status" value="1"/>
</dbReference>
<dbReference type="EMBL" id="CP119964">
    <property type="protein sequence ID" value="WFD40647.1"/>
    <property type="molecule type" value="Genomic_DNA"/>
</dbReference>
<feature type="compositionally biased region" description="Basic and acidic residues" evidence="12">
    <location>
        <begin position="1066"/>
        <end position="1085"/>
    </location>
</feature>
<comment type="similarity">
    <text evidence="3">Belongs to the UPL family. K-HECT subfamily.</text>
</comment>
<gene>
    <name evidence="14" type="primary">UFD4</name>
    <name evidence="14" type="ORF">MJAP1_003635</name>
</gene>
<evidence type="ECO:0000256" key="11">
    <source>
        <dbReference type="PROSITE-ProRule" id="PRU00104"/>
    </source>
</evidence>
<keyword evidence="9" id="KW-0498">Mitosis</keyword>
<keyword evidence="14" id="KW-0012">Acyltransferase</keyword>
<feature type="region of interest" description="Disordered" evidence="12">
    <location>
        <begin position="1012"/>
        <end position="1096"/>
    </location>
</feature>
<evidence type="ECO:0000256" key="8">
    <source>
        <dbReference type="ARBA" id="ARBA00022701"/>
    </source>
</evidence>
<dbReference type="SMART" id="SM00119">
    <property type="entry name" value="HECTc"/>
    <property type="match status" value="1"/>
</dbReference>
<feature type="domain" description="HECT" evidence="13">
    <location>
        <begin position="2176"/>
        <end position="2490"/>
    </location>
</feature>
<feature type="region of interest" description="Disordered" evidence="12">
    <location>
        <begin position="494"/>
        <end position="547"/>
    </location>
</feature>
<dbReference type="GO" id="GO:0051301">
    <property type="term" value="P:cell division"/>
    <property type="evidence" value="ECO:0007669"/>
    <property type="project" value="UniProtKB-KW"/>
</dbReference>
<feature type="active site" description="Glycyl thioester intermediate" evidence="11">
    <location>
        <position position="2457"/>
    </location>
</feature>
<reference evidence="14" key="1">
    <citation type="submission" date="2023-03" db="EMBL/GenBank/DDBJ databases">
        <title>Mating type loci evolution in Malassezia.</title>
        <authorList>
            <person name="Coelho M.A."/>
        </authorList>
    </citation>
    <scope>NUCLEOTIDE SEQUENCE</scope>
    <source>
        <strain evidence="14">CBS 9431</strain>
    </source>
</reference>
<sequence length="2490" mass="268260">MATNTAWALVHAVDDAQGVMALYTHLKNAHPGVATSAFAALDVLMRAKMSTRNALTVVKTATPPIVERLGDAAEQARPLVLRAADVAYGIEAGAVREADAPHTALERILRESLAHASPRVRTEVLQLLPDVRAKWPRMHLRPFLPVLVSNVQAADAGVRAAARSAVGTLFASAPNAAQSDVRTALEEAGVRKPVVDAIMGVVEQGHSPAALASSHAAPPLPAGLAEVPMDDVKRVMLYDRHDVDRLFDPAPFAGRESEENWQPRERAIVALRSVLRDGVPAEYEGSFLAHVRTFQDAILKALATLRTTLSMHTIYLIRQLALTYAYELDHTLDAFFTALIRMAGFTKKMVATASQVAVSTILATVPLRSVHWSQIQQGMGDKSAATRVHMVKHLNVVLQMHAHRRGAIEAHGGLDALTHCIARALGDQNVEVRTTARDTFLLFHSRYPAQATSVLDVLPPAARKQTAAMIDKPSEPKKARTGASSTVLAAKRAAILANSPRRDESEVRAKPRASVWHPSLAETPSDASSDLMGGTSPWGGEAPQTPKMKQPTIAFASGNVAFTPPIEQISADAQRAAHDATASASQLSSMVATLETRADGDQDVSAAAEQLKRVGLAEEKKEEEEGAVQQDEAMGKADETAAQETAKDKNDEATDNAETDKEKDGTEEVEAVADVSVSNVTETADTVDESRASAPGADAKVFEAEAEASAAAPEDVGPSAQEPTATTISTHTPATSGSIPPTTPRALSHASESPGTPGASLHTPHPSTPARYFLARCDREDALAGATPLAVCLERIAAREADVSTLRDVARRMTEADAFSAWPLSMDAFLDHLETYTSLPPDDVLWPPALFVAYRIVQHGYAHLAREGVELRYLTLVLNVQKETRAGYSLAQGASRAMLDAWAQQSDPVLASDVLRTALRLATSHVLAPGAQAAMHASAMHAFGTLFSRIPPALLSDELPRTADVVQLSLSDPHPAVRRSAIGALVQAQTGLQDLPRLVSLYSLSRTQTSLLEASEPDEKVSTPLNADDAGAPSNRTNSPFRTGKRRWNARESKKKRPRSMTSPKESSRPKGGRSERRDRRRASQEPEEDMWYDDEDDAMDEELDEAGLGHELGFDLNSLSGLFGGLSSRFRQLLQALQRSAHDRTARLLALQELSEVLSMATEDTLLGQFPTDAIVAELVASLGGAEPDRPAAIEELDEDQALAAVLAATGGGDDSELEVYACRCIAHLLEALPESAQSVVRHGAVPLLIEKLQEITFIDLAEQVLQTLEKLSATHAQAIVRHGGMQAMLQYIDFFSLYVQRTAMGTAANCCRHLTPAMASRAVDIAPILQNVLSYSDMRLVEAATRALCSMIEAYADNAELLEQLLLETDLVAPAAALLTRATGKASGPALGATAYADLLHALALAAKASTGIAQVLYEHHAIDLCYFLLTGATDDVPQPTATDVLQNLARRSPAQVQEALFLATELLPALPRDGIFDSRAYSEKALSALERRATREGCAIGELGEDLDDAPARRVSASAARHRRMVEERATAQAAWPGFYAHYCRRLLPTMVEVYAATVAPGVRAKIFSGLLKMLHYAEPGTLRESVHDVPLASFLAGVLAAREPAGLMQSALQAVELLVARLPSIYDTLLVREGALHEIGGLAQGDGAQEVVWRAKIVEARLSTRLASGQGVDRARTILASLQKTAERIRDAGDSDAAKSVLDELADVLTNTQPVSSFELLHSGLVDQVYAFATSERHAVPLAERRRMLATTLAYLPDGASSSAGYRFVRRLHQSLSRLEDLHVAGTVLDTPASLAQQLRLRLEADEATAEALPRTFRSLMVSIHGVATVQALHDFLRPKIEMALSRRGMPALSEVLAALAGADKEEKDESSSRLLDQLFDGEMEVGKVEDKEANVEAAGTPSEARDEAKAEKAPEPKDAPESSRRSYASAVQSPENAWHIAFSLEETPMPLHATLYGCVHRLESARNETKPANTVYTIRFQKVDGPAPEAPEEAPPAPATEGYEVALPPSIKPDAPYARILQLLGAIHGLADDGVYAGSPFALNDQAFINNKLTAKLAQQLHEPLIVASACLPAWAHELPERLSFLFSFETRYAYFQATAFGHARLLSHYKKTDPGPFDDVLSMLAQLPRQKVRIARDSLLPSAVKVLELYSAGAYLLEVEYFDEVGSGLGPTLEFYALVSKEFARADLGLWRADETSEVGGVTYVHPKQGLFPVRIGDKGAKLFTTLGQFVAKSLLDARIIDVPLNPVFVRKVLGQRVEPTLATLRQVDAALARSLEALQTMPAAELEALAMDYAVPGSGESLGDGVVTAANVDAYVRDVASAVLDIGGAVDAFRTGFAGVLSLDTLRVFAAEELVLLLGHADEDWSEAALRRALVPDHGFSGESSSFLDLVAILAAYTPEERRAFLQWLTGSPRLPIGGFAGLHPPLTVVRRDHEAPLQPDDYLPSVMTCVNYLKLPCYSSRDVMQRRLQTAVREGLTSFHLS</sequence>
<accession>A0AAF0JB87</accession>
<feature type="compositionally biased region" description="Basic residues" evidence="12">
    <location>
        <begin position="1043"/>
        <end position="1059"/>
    </location>
</feature>
<dbReference type="GO" id="GO:0043161">
    <property type="term" value="P:proteasome-mediated ubiquitin-dependent protein catabolic process"/>
    <property type="evidence" value="ECO:0007669"/>
    <property type="project" value="TreeGrafter"/>
</dbReference>
<evidence type="ECO:0000256" key="4">
    <source>
        <dbReference type="ARBA" id="ARBA00009549"/>
    </source>
</evidence>
<evidence type="ECO:0000256" key="5">
    <source>
        <dbReference type="ARBA" id="ARBA00012485"/>
    </source>
</evidence>
<dbReference type="PANTHER" id="PTHR45670:SF1">
    <property type="entry name" value="E3 UBIQUITIN-PROTEIN LIGASE HECTD1"/>
    <property type="match status" value="1"/>
</dbReference>
<comment type="catalytic activity">
    <reaction evidence="1">
        <text>S-ubiquitinyl-[E2 ubiquitin-conjugating enzyme]-L-cysteine + [acceptor protein]-L-lysine = [E2 ubiquitin-conjugating enzyme]-L-cysteine + N(6)-ubiquitinyl-[acceptor protein]-L-lysine.</text>
        <dbReference type="EC" id="2.3.2.26"/>
    </reaction>
</comment>
<evidence type="ECO:0000256" key="6">
    <source>
        <dbReference type="ARBA" id="ARBA00022618"/>
    </source>
</evidence>
<evidence type="ECO:0000256" key="2">
    <source>
        <dbReference type="ARBA" id="ARBA00004186"/>
    </source>
</evidence>
<dbReference type="PANTHER" id="PTHR45670">
    <property type="entry name" value="E3 UBIQUITIN-PROTEIN LIGASE TRIP12"/>
    <property type="match status" value="1"/>
</dbReference>
<evidence type="ECO:0000256" key="1">
    <source>
        <dbReference type="ARBA" id="ARBA00000885"/>
    </source>
</evidence>
<evidence type="ECO:0000256" key="3">
    <source>
        <dbReference type="ARBA" id="ARBA00006331"/>
    </source>
</evidence>
<dbReference type="GO" id="GO:0005874">
    <property type="term" value="C:microtubule"/>
    <property type="evidence" value="ECO:0007669"/>
    <property type="project" value="UniProtKB-KW"/>
</dbReference>
<keyword evidence="9" id="KW-0131">Cell cycle</keyword>
<feature type="compositionally biased region" description="Acidic residues" evidence="12">
    <location>
        <begin position="1086"/>
        <end position="1096"/>
    </location>
</feature>
<feature type="region of interest" description="Disordered" evidence="12">
    <location>
        <begin position="615"/>
        <end position="767"/>
    </location>
</feature>
<comment type="similarity">
    <text evidence="4">Belongs to the CLASP family.</text>
</comment>
<feature type="compositionally biased region" description="Basic and acidic residues" evidence="12">
    <location>
        <begin position="1890"/>
        <end position="1899"/>
    </location>
</feature>
<dbReference type="InterPro" id="IPR024395">
    <property type="entry name" value="CLASP_N_dom"/>
</dbReference>
<evidence type="ECO:0000256" key="12">
    <source>
        <dbReference type="SAM" id="MobiDB-lite"/>
    </source>
</evidence>
<evidence type="ECO:0000259" key="13">
    <source>
        <dbReference type="PROSITE" id="PS50237"/>
    </source>
</evidence>
<dbReference type="RefSeq" id="XP_060123544.1">
    <property type="nucleotide sequence ID" value="XM_060267561.1"/>
</dbReference>
<dbReference type="GO" id="GO:0061630">
    <property type="term" value="F:ubiquitin protein ligase activity"/>
    <property type="evidence" value="ECO:0007669"/>
    <property type="project" value="UniProtKB-EC"/>
</dbReference>
<comment type="subcellular location">
    <subcellularLocation>
        <location evidence="2">Cytoplasm</location>
        <location evidence="2">Cytoskeleton</location>
        <location evidence="2">Spindle</location>
    </subcellularLocation>
</comment>
<feature type="compositionally biased region" description="Basic and acidic residues" evidence="12">
    <location>
        <begin position="1908"/>
        <end position="1929"/>
    </location>
</feature>
<dbReference type="Gene3D" id="3.30.2410.10">
    <property type="entry name" value="Hect, E3 ligase catalytic domain"/>
    <property type="match status" value="1"/>
</dbReference>
<dbReference type="InterPro" id="IPR016024">
    <property type="entry name" value="ARM-type_fold"/>
</dbReference>
<dbReference type="Pfam" id="PF00632">
    <property type="entry name" value="HECT"/>
    <property type="match status" value="1"/>
</dbReference>
<feature type="region of interest" description="Disordered" evidence="12">
    <location>
        <begin position="1890"/>
        <end position="1935"/>
    </location>
</feature>
<evidence type="ECO:0000256" key="7">
    <source>
        <dbReference type="ARBA" id="ARBA00022679"/>
    </source>
</evidence>
<evidence type="ECO:0000313" key="15">
    <source>
        <dbReference type="Proteomes" id="UP001217754"/>
    </source>
</evidence>
<dbReference type="GO" id="GO:0000209">
    <property type="term" value="P:protein polyubiquitination"/>
    <property type="evidence" value="ECO:0007669"/>
    <property type="project" value="TreeGrafter"/>
</dbReference>
<dbReference type="GeneID" id="85227286"/>
<protein>
    <recommendedName>
        <fullName evidence="5">HECT-type E3 ubiquitin transferase</fullName>
        <ecNumber evidence="5">2.3.2.26</ecNumber>
    </recommendedName>
</protein>
<dbReference type="Pfam" id="PF25579">
    <property type="entry name" value="TPR_TRIP12_N"/>
    <property type="match status" value="1"/>
</dbReference>
<dbReference type="GO" id="GO:0016607">
    <property type="term" value="C:nuclear speck"/>
    <property type="evidence" value="ECO:0007669"/>
    <property type="project" value="TreeGrafter"/>
</dbReference>
<keyword evidence="15" id="KW-1185">Reference proteome</keyword>
<dbReference type="InterPro" id="IPR045322">
    <property type="entry name" value="HECTD1/TRIP12-like"/>
</dbReference>
<keyword evidence="10 11" id="KW-0833">Ubl conjugation pathway</keyword>
<keyword evidence="6" id="KW-0132">Cell division</keyword>
<dbReference type="InterPro" id="IPR057948">
    <property type="entry name" value="TPR_TRIP12_N"/>
</dbReference>
<dbReference type="SUPFAM" id="SSF56204">
    <property type="entry name" value="Hect, E3 ligase catalytic domain"/>
    <property type="match status" value="1"/>
</dbReference>
<dbReference type="InterPro" id="IPR035983">
    <property type="entry name" value="Hect_E3_ubiquitin_ligase"/>
</dbReference>
<dbReference type="Gene3D" id="1.25.10.10">
    <property type="entry name" value="Leucine-rich Repeat Variant"/>
    <property type="match status" value="3"/>
</dbReference>
<evidence type="ECO:0000256" key="9">
    <source>
        <dbReference type="ARBA" id="ARBA00022776"/>
    </source>
</evidence>
<dbReference type="Pfam" id="PF12348">
    <property type="entry name" value="CLASP_N"/>
    <property type="match status" value="1"/>
</dbReference>
<dbReference type="InterPro" id="IPR000569">
    <property type="entry name" value="HECT_dom"/>
</dbReference>
<dbReference type="SUPFAM" id="SSF48371">
    <property type="entry name" value="ARM repeat"/>
    <property type="match status" value="2"/>
</dbReference>
<feature type="compositionally biased region" description="Low complexity" evidence="12">
    <location>
        <begin position="723"/>
        <end position="736"/>
    </location>
</feature>
<dbReference type="Proteomes" id="UP001217754">
    <property type="component" value="Chromosome 7"/>
</dbReference>